<feature type="transmembrane region" description="Helical" evidence="2">
    <location>
        <begin position="57"/>
        <end position="76"/>
    </location>
</feature>
<dbReference type="AlphaFoldDB" id="A0A3D9LAY8"/>
<dbReference type="GO" id="GO:0005886">
    <property type="term" value="C:plasma membrane"/>
    <property type="evidence" value="ECO:0007669"/>
    <property type="project" value="UniProtKB-SubCell"/>
</dbReference>
<evidence type="ECO:0000313" key="4">
    <source>
        <dbReference type="Proteomes" id="UP000256727"/>
    </source>
</evidence>
<protein>
    <submittedName>
        <fullName evidence="3">Phospholipase D-like protein</fullName>
    </submittedName>
</protein>
<keyword evidence="2" id="KW-0472">Membrane</keyword>
<sequence>MGSALLGVGLAGAAGQTFSLNAVEILLWIVVIAVVGMLVWSLVSLSHSPLDPGRRIPWAFLMFLLPVLGPAVWLWWRFYYYPRRKAEQPSWDPNSREIVVNPPRRPNAGK</sequence>
<name>A0A3D9LAY8_9MICC</name>
<dbReference type="EMBL" id="QREH01000001">
    <property type="protein sequence ID" value="REE03292.1"/>
    <property type="molecule type" value="Genomic_DNA"/>
</dbReference>
<comment type="caution">
    <text evidence="3">The sequence shown here is derived from an EMBL/GenBank/DDBJ whole genome shotgun (WGS) entry which is preliminary data.</text>
</comment>
<dbReference type="Proteomes" id="UP000256727">
    <property type="component" value="Unassembled WGS sequence"/>
</dbReference>
<feature type="region of interest" description="Disordered" evidence="1">
    <location>
        <begin position="86"/>
        <end position="110"/>
    </location>
</feature>
<gene>
    <name evidence="3" type="ORF">C8E99_1099</name>
</gene>
<evidence type="ECO:0000256" key="2">
    <source>
        <dbReference type="SAM" id="Phobius"/>
    </source>
</evidence>
<proteinExistence type="predicted"/>
<accession>A0A3D9LAY8</accession>
<evidence type="ECO:0000256" key="1">
    <source>
        <dbReference type="SAM" id="MobiDB-lite"/>
    </source>
</evidence>
<evidence type="ECO:0000313" key="3">
    <source>
        <dbReference type="EMBL" id="REE03292.1"/>
    </source>
</evidence>
<keyword evidence="2" id="KW-0812">Transmembrane</keyword>
<feature type="transmembrane region" description="Helical" evidence="2">
    <location>
        <begin position="25"/>
        <end position="45"/>
    </location>
</feature>
<dbReference type="RefSeq" id="WP_115931429.1">
    <property type="nucleotide sequence ID" value="NZ_QREH01000001.1"/>
</dbReference>
<organism evidence="3 4">
    <name type="scientific">Citricoccus muralis</name>
    <dbReference type="NCBI Taxonomy" id="169134"/>
    <lineage>
        <taxon>Bacteria</taxon>
        <taxon>Bacillati</taxon>
        <taxon>Actinomycetota</taxon>
        <taxon>Actinomycetes</taxon>
        <taxon>Micrococcales</taxon>
        <taxon>Micrococcaceae</taxon>
        <taxon>Citricoccus</taxon>
    </lineage>
</organism>
<reference evidence="3 4" key="1">
    <citation type="submission" date="2018-07" db="EMBL/GenBank/DDBJ databases">
        <title>Sequencing the genomes of 1000 actinobacteria strains.</title>
        <authorList>
            <person name="Klenk H.-P."/>
        </authorList>
    </citation>
    <scope>NUCLEOTIDE SEQUENCE [LARGE SCALE GENOMIC DNA]</scope>
    <source>
        <strain evidence="3 4">DSM 14442</strain>
    </source>
</reference>
<keyword evidence="2" id="KW-1133">Transmembrane helix</keyword>
<keyword evidence="4" id="KW-1185">Reference proteome</keyword>